<evidence type="ECO:0000313" key="2">
    <source>
        <dbReference type="EMBL" id="KAJ1212023.1"/>
    </source>
</evidence>
<name>A0AAV7WF81_PLEWA</name>
<feature type="region of interest" description="Disordered" evidence="1">
    <location>
        <begin position="1"/>
        <end position="24"/>
    </location>
</feature>
<reference evidence="2" key="1">
    <citation type="journal article" date="2022" name="bioRxiv">
        <title>Sequencing and chromosome-scale assembly of the giantPleurodeles waltlgenome.</title>
        <authorList>
            <person name="Brown T."/>
            <person name="Elewa A."/>
            <person name="Iarovenko S."/>
            <person name="Subramanian E."/>
            <person name="Araus A.J."/>
            <person name="Petzold A."/>
            <person name="Susuki M."/>
            <person name="Suzuki K.-i.T."/>
            <person name="Hayashi T."/>
            <person name="Toyoda A."/>
            <person name="Oliveira C."/>
            <person name="Osipova E."/>
            <person name="Leigh N.D."/>
            <person name="Simon A."/>
            <person name="Yun M.H."/>
        </authorList>
    </citation>
    <scope>NUCLEOTIDE SEQUENCE</scope>
    <source>
        <strain evidence="2">20211129_DDA</strain>
        <tissue evidence="2">Liver</tissue>
    </source>
</reference>
<dbReference type="AlphaFoldDB" id="A0AAV7WF81"/>
<accession>A0AAV7WF81</accession>
<dbReference type="Proteomes" id="UP001066276">
    <property type="component" value="Chromosome 1_2"/>
</dbReference>
<organism evidence="2 3">
    <name type="scientific">Pleurodeles waltl</name>
    <name type="common">Iberian ribbed newt</name>
    <dbReference type="NCBI Taxonomy" id="8319"/>
    <lineage>
        <taxon>Eukaryota</taxon>
        <taxon>Metazoa</taxon>
        <taxon>Chordata</taxon>
        <taxon>Craniata</taxon>
        <taxon>Vertebrata</taxon>
        <taxon>Euteleostomi</taxon>
        <taxon>Amphibia</taxon>
        <taxon>Batrachia</taxon>
        <taxon>Caudata</taxon>
        <taxon>Salamandroidea</taxon>
        <taxon>Salamandridae</taxon>
        <taxon>Pleurodelinae</taxon>
        <taxon>Pleurodeles</taxon>
    </lineage>
</organism>
<evidence type="ECO:0000256" key="1">
    <source>
        <dbReference type="SAM" id="MobiDB-lite"/>
    </source>
</evidence>
<gene>
    <name evidence="2" type="ORF">NDU88_007369</name>
</gene>
<protein>
    <submittedName>
        <fullName evidence="2">Uncharacterized protein</fullName>
    </submittedName>
</protein>
<sequence>MTLTQLPPGHLSGRMTLTQLPPGHLSGRMTLPQLPGRTEKYLALSFQSLRGEKPLRAWLEVRRLGQMASWL</sequence>
<dbReference type="EMBL" id="JANPWB010000002">
    <property type="protein sequence ID" value="KAJ1212023.1"/>
    <property type="molecule type" value="Genomic_DNA"/>
</dbReference>
<proteinExistence type="predicted"/>
<comment type="caution">
    <text evidence="2">The sequence shown here is derived from an EMBL/GenBank/DDBJ whole genome shotgun (WGS) entry which is preliminary data.</text>
</comment>
<keyword evidence="3" id="KW-1185">Reference proteome</keyword>
<evidence type="ECO:0000313" key="3">
    <source>
        <dbReference type="Proteomes" id="UP001066276"/>
    </source>
</evidence>